<proteinExistence type="predicted"/>
<comment type="caution">
    <text evidence="2">The sequence shown here is derived from an EMBL/GenBank/DDBJ whole genome shotgun (WGS) entry which is preliminary data.</text>
</comment>
<dbReference type="Pfam" id="PF25856">
    <property type="entry name" value="MPN635_N"/>
    <property type="match status" value="1"/>
</dbReference>
<dbReference type="InterPro" id="IPR058987">
    <property type="entry name" value="MPN635_N"/>
</dbReference>
<evidence type="ECO:0000259" key="1">
    <source>
        <dbReference type="Pfam" id="PF25856"/>
    </source>
</evidence>
<dbReference type="Proteomes" id="UP001306119">
    <property type="component" value="Unassembled WGS sequence"/>
</dbReference>
<feature type="domain" description="MPN635 N-terminal" evidence="1">
    <location>
        <begin position="150"/>
        <end position="239"/>
    </location>
</feature>
<gene>
    <name evidence="2" type="ORF">VXS06_05190</name>
</gene>
<dbReference type="GO" id="GO:0005524">
    <property type="term" value="F:ATP binding"/>
    <property type="evidence" value="ECO:0007669"/>
    <property type="project" value="UniProtKB-KW"/>
</dbReference>
<organism evidence="2 3">
    <name type="scientific">Photobacterium toruni</name>
    <dbReference type="NCBI Taxonomy" id="1935446"/>
    <lineage>
        <taxon>Bacteria</taxon>
        <taxon>Pseudomonadati</taxon>
        <taxon>Pseudomonadota</taxon>
        <taxon>Gammaproteobacteria</taxon>
        <taxon>Vibrionales</taxon>
        <taxon>Vibrionaceae</taxon>
        <taxon>Photobacterium</taxon>
    </lineage>
</organism>
<evidence type="ECO:0000313" key="3">
    <source>
        <dbReference type="Proteomes" id="UP001306119"/>
    </source>
</evidence>
<name>A0ABU6L3L4_9GAMM</name>
<keyword evidence="3" id="KW-1185">Reference proteome</keyword>
<evidence type="ECO:0000313" key="2">
    <source>
        <dbReference type="EMBL" id="MEC6831158.1"/>
    </source>
</evidence>
<accession>A0ABU6L3L4</accession>
<keyword evidence="2" id="KW-0547">Nucleotide-binding</keyword>
<dbReference type="SUPFAM" id="SSF55874">
    <property type="entry name" value="ATPase domain of HSP90 chaperone/DNA topoisomerase II/histidine kinase"/>
    <property type="match status" value="1"/>
</dbReference>
<dbReference type="EMBL" id="JAYXUG010000002">
    <property type="protein sequence ID" value="MEC6831158.1"/>
    <property type="molecule type" value="Genomic_DNA"/>
</dbReference>
<dbReference type="InterPro" id="IPR036890">
    <property type="entry name" value="HATPase_C_sf"/>
</dbReference>
<reference evidence="2 3" key="1">
    <citation type="submission" date="2024-01" db="EMBL/GenBank/DDBJ databases">
        <title>Active colonisers of the gastrointestinal tract of Atlantic salmon farmed in a warm water region.</title>
        <authorList>
            <person name="Bowman J.P."/>
        </authorList>
    </citation>
    <scope>NUCLEOTIDE SEQUENCE [LARGE SCALE GENOMIC DNA]</scope>
    <source>
        <strain evidence="2 3">S3MW1</strain>
    </source>
</reference>
<keyword evidence="2" id="KW-0067">ATP-binding</keyword>
<dbReference type="RefSeq" id="WP_327774278.1">
    <property type="nucleotide sequence ID" value="NZ_JAYXUG010000002.1"/>
</dbReference>
<sequence>MKKFDLNIEKILENWDMHHAIREIIANALDEQFLSKTKEVEIFKENDVWYIRDFGRGLKYTHLTQNENDEKLNSTSVIGKFGIGLKDALATFYRRGAVITAKSKHNIIAIETASKEGFKDIVTLHALIDEKTSEGFLGTEFKLVGIKDHEMDNAKDLFLKFSNEEVIDTTTRGQVIKRCGDKGNIYINGVKVAEEDNFLFSYNITALTAPIKKALNRERTNVGRSAYTESIKKILLSSVKKEVAEILSEDLQNINLGTAHDELSWLDVQEHSVKILNQQGKVLFVTSFEAMRQPDMIDEAKRSGHNVVVIPDSLKQKISNSVDLNGEPIIDISQFVDNYNTSFEFDFVKKAEMTKVEKDIYEQTEKIVMLFGGMPSSVERIEISKTMRTDFFNEVETLGCWDSSSSSIVLSRKTLTSFAEYSGVLIHELIHAKTGFQDVTRDFETSLTNQIGKLCNELMNIKALDLNILENKTQTQKKPWYKIW</sequence>
<protein>
    <submittedName>
        <fullName evidence="2">ATP-binding protein</fullName>
    </submittedName>
</protein>